<organism evidence="3">
    <name type="scientific">marine sediment metagenome</name>
    <dbReference type="NCBI Taxonomy" id="412755"/>
    <lineage>
        <taxon>unclassified sequences</taxon>
        <taxon>metagenomes</taxon>
        <taxon>ecological metagenomes</taxon>
    </lineage>
</organism>
<dbReference type="AlphaFoldDB" id="X1AVA2"/>
<feature type="domain" description="EamA" evidence="2">
    <location>
        <begin position="2"/>
        <end position="51"/>
    </location>
</feature>
<evidence type="ECO:0000259" key="2">
    <source>
        <dbReference type="Pfam" id="PF00892"/>
    </source>
</evidence>
<dbReference type="Gene3D" id="1.10.3730.20">
    <property type="match status" value="1"/>
</dbReference>
<dbReference type="EMBL" id="BART01000519">
    <property type="protein sequence ID" value="GAG73202.1"/>
    <property type="molecule type" value="Genomic_DNA"/>
</dbReference>
<comment type="caution">
    <text evidence="3">The sequence shown here is derived from an EMBL/GenBank/DDBJ whole genome shotgun (WGS) entry which is preliminary data.</text>
</comment>
<evidence type="ECO:0000256" key="1">
    <source>
        <dbReference type="SAM" id="Phobius"/>
    </source>
</evidence>
<accession>X1AVA2</accession>
<evidence type="ECO:0000313" key="3">
    <source>
        <dbReference type="EMBL" id="GAG73202.1"/>
    </source>
</evidence>
<keyword evidence="1" id="KW-1133">Transmembrane helix</keyword>
<dbReference type="InterPro" id="IPR000620">
    <property type="entry name" value="EamA_dom"/>
</dbReference>
<feature type="transmembrane region" description="Helical" evidence="1">
    <location>
        <begin position="34"/>
        <end position="52"/>
    </location>
</feature>
<name>X1AVA2_9ZZZZ</name>
<gene>
    <name evidence="3" type="ORF">S01H4_02403</name>
</gene>
<dbReference type="Pfam" id="PF00892">
    <property type="entry name" value="EamA"/>
    <property type="match status" value="1"/>
</dbReference>
<reference evidence="3" key="1">
    <citation type="journal article" date="2014" name="Front. Microbiol.">
        <title>High frequency of phylogenetically diverse reductive dehalogenase-homologous genes in deep subseafloor sedimentary metagenomes.</title>
        <authorList>
            <person name="Kawai M."/>
            <person name="Futagami T."/>
            <person name="Toyoda A."/>
            <person name="Takaki Y."/>
            <person name="Nishi S."/>
            <person name="Hori S."/>
            <person name="Arai W."/>
            <person name="Tsubouchi T."/>
            <person name="Morono Y."/>
            <person name="Uchiyama I."/>
            <person name="Ito T."/>
            <person name="Fujiyama A."/>
            <person name="Inagaki F."/>
            <person name="Takami H."/>
        </authorList>
    </citation>
    <scope>NUCLEOTIDE SEQUENCE</scope>
    <source>
        <strain evidence="3">Expedition CK06-06</strain>
    </source>
</reference>
<protein>
    <recommendedName>
        <fullName evidence="2">EamA domain-containing protein</fullName>
    </recommendedName>
</protein>
<feature type="transmembrane region" description="Helical" evidence="1">
    <location>
        <begin position="12"/>
        <end position="28"/>
    </location>
</feature>
<dbReference type="GO" id="GO:0016020">
    <property type="term" value="C:membrane"/>
    <property type="evidence" value="ECO:0007669"/>
    <property type="project" value="InterPro"/>
</dbReference>
<keyword evidence="1" id="KW-0812">Transmembrane</keyword>
<keyword evidence="1" id="KW-0472">Membrane</keyword>
<sequence length="59" mass="6686">MKIKSASEISIYLYAIPVLSTIISYFMFKEKITLMFILGGFLVIAGLIIVNIRAKINFK</sequence>
<dbReference type="InterPro" id="IPR037185">
    <property type="entry name" value="EmrE-like"/>
</dbReference>
<proteinExistence type="predicted"/>
<dbReference type="SUPFAM" id="SSF103481">
    <property type="entry name" value="Multidrug resistance efflux transporter EmrE"/>
    <property type="match status" value="1"/>
</dbReference>